<evidence type="ECO:0000256" key="3">
    <source>
        <dbReference type="ARBA" id="ARBA00007058"/>
    </source>
</evidence>
<evidence type="ECO:0000256" key="8">
    <source>
        <dbReference type="PROSITE-ProRule" id="PRU01319"/>
    </source>
</evidence>
<comment type="function">
    <text evidence="9">Endonuclease that specifically degrades the RNA of RNA-DNA hybrids.</text>
</comment>
<dbReference type="GO" id="GO:0004523">
    <property type="term" value="F:RNA-DNA hybrid ribonuclease activity"/>
    <property type="evidence" value="ECO:0007669"/>
    <property type="project" value="UniProtKB-UniRule"/>
</dbReference>
<dbReference type="InterPro" id="IPR004649">
    <property type="entry name" value="RNase_H2_suA"/>
</dbReference>
<evidence type="ECO:0000313" key="11">
    <source>
        <dbReference type="EMBL" id="OQS54903.1"/>
    </source>
</evidence>
<dbReference type="EMBL" id="MNPJ01000016">
    <property type="protein sequence ID" value="OQS54903.1"/>
    <property type="molecule type" value="Genomic_DNA"/>
</dbReference>
<feature type="domain" description="RNase H type-2" evidence="10">
    <location>
        <begin position="22"/>
        <end position="245"/>
    </location>
</feature>
<dbReference type="Pfam" id="PF01351">
    <property type="entry name" value="RNase_HII"/>
    <property type="match status" value="1"/>
</dbReference>
<feature type="binding site" evidence="8">
    <location>
        <position position="128"/>
    </location>
    <ligand>
        <name>a divalent metal cation</name>
        <dbReference type="ChEBI" id="CHEBI:60240"/>
    </ligand>
</feature>
<keyword evidence="5 8" id="KW-0479">Metal-binding</keyword>
<dbReference type="PANTHER" id="PTHR10954">
    <property type="entry name" value="RIBONUCLEASE H2 SUBUNIT A"/>
    <property type="match status" value="1"/>
</dbReference>
<reference evidence="11 12" key="1">
    <citation type="journal article" date="2017" name="Environ. Microbiol.">
        <title>Decay of the glycolytic pathway and adaptation to intranuclear parasitism within Enterocytozoonidae microsporidia.</title>
        <authorList>
            <person name="Wiredu Boakye D."/>
            <person name="Jaroenlak P."/>
            <person name="Prachumwat A."/>
            <person name="Williams T.A."/>
            <person name="Bateman K.S."/>
            <person name="Itsathitphaisarn O."/>
            <person name="Sritunyalucksana K."/>
            <person name="Paszkiewicz K.H."/>
            <person name="Moore K.A."/>
            <person name="Stentiford G.D."/>
            <person name="Williams B.A."/>
        </authorList>
    </citation>
    <scope>NUCLEOTIDE SEQUENCE [LARGE SCALE GENOMIC DNA]</scope>
    <source>
        <strain evidence="11 12">TH1</strain>
    </source>
</reference>
<dbReference type="GO" id="GO:0003723">
    <property type="term" value="F:RNA binding"/>
    <property type="evidence" value="ECO:0007669"/>
    <property type="project" value="UniProtKB-UniRule"/>
</dbReference>
<dbReference type="InterPro" id="IPR001352">
    <property type="entry name" value="RNase_HII/HIII"/>
</dbReference>
<keyword evidence="7 8" id="KW-0378">Hydrolase</keyword>
<dbReference type="AlphaFoldDB" id="A0A1W0E6N6"/>
<comment type="cofactor">
    <cofactor evidence="8">
        <name>Mn(2+)</name>
        <dbReference type="ChEBI" id="CHEBI:29035"/>
    </cofactor>
    <cofactor evidence="8">
        <name>Mg(2+)</name>
        <dbReference type="ChEBI" id="CHEBI:18420"/>
    </cofactor>
    <text evidence="8">Manganese or magnesium. Binds 1 divalent metal ion per monomer in the absence of substrate. May bind a second metal ion after substrate binding.</text>
</comment>
<dbReference type="OrthoDB" id="7462577at2759"/>
<dbReference type="Gene3D" id="3.30.420.10">
    <property type="entry name" value="Ribonuclease H-like superfamily/Ribonuclease H"/>
    <property type="match status" value="1"/>
</dbReference>
<comment type="cofactor">
    <cofactor evidence="2">
        <name>Mg(2+)</name>
        <dbReference type="ChEBI" id="CHEBI:18420"/>
    </cofactor>
</comment>
<dbReference type="GO" id="GO:0046872">
    <property type="term" value="F:metal ion binding"/>
    <property type="evidence" value="ECO:0007669"/>
    <property type="project" value="UniProtKB-KW"/>
</dbReference>
<dbReference type="GO" id="GO:0043137">
    <property type="term" value="P:DNA replication, removal of RNA primer"/>
    <property type="evidence" value="ECO:0007669"/>
    <property type="project" value="EnsemblFungi"/>
</dbReference>
<dbReference type="InterPro" id="IPR012337">
    <property type="entry name" value="RNaseH-like_sf"/>
</dbReference>
<accession>A0A1W0E6N6</accession>
<keyword evidence="12" id="KW-1185">Reference proteome</keyword>
<sequence length="256" mass="30129">MKENDFFLLNTFFSTFKESNEPLVLGIDEAGRGPAVGPMVYAIYAMKPGERNKRIFNDSKMYSEKDRNRLFEILSNDFYAYIIIDPMYITINMNRKILNLNQIARLAVINLIKHVQEKCINIQKIYIDGLGNNTKYKEFLENNFKLSFVVENKADVKYEVVSGASIVAKVTRDEFFKKESYSNFYLENEYSSFVKGSCNDCGSGYPSDPNVKKWLKNNFHPFFGFPPFVRHSWKTIFTFFEKNNKKRFKSNKNFYW</sequence>
<feature type="binding site" evidence="8">
    <location>
        <position position="28"/>
    </location>
    <ligand>
        <name>a divalent metal cation</name>
        <dbReference type="ChEBI" id="CHEBI:60240"/>
    </ligand>
</feature>
<dbReference type="PROSITE" id="PS51975">
    <property type="entry name" value="RNASE_H_2"/>
    <property type="match status" value="1"/>
</dbReference>
<name>A0A1W0E6N6_9MICR</name>
<dbReference type="PANTHER" id="PTHR10954:SF7">
    <property type="entry name" value="RIBONUCLEASE H2 SUBUNIT A"/>
    <property type="match status" value="1"/>
</dbReference>
<protein>
    <recommendedName>
        <fullName evidence="9">Ribonuclease</fullName>
        <ecNumber evidence="9">3.1.26.4</ecNumber>
    </recommendedName>
</protein>
<dbReference type="VEuPathDB" id="MicrosporidiaDB:EHP00_256"/>
<dbReference type="GO" id="GO:0032299">
    <property type="term" value="C:ribonuclease H2 complex"/>
    <property type="evidence" value="ECO:0007669"/>
    <property type="project" value="EnsemblFungi"/>
</dbReference>
<dbReference type="SUPFAM" id="SSF53098">
    <property type="entry name" value="Ribonuclease H-like"/>
    <property type="match status" value="1"/>
</dbReference>
<gene>
    <name evidence="11" type="primary">RNASEH2A</name>
    <name evidence="11" type="ORF">EHP00_256</name>
</gene>
<evidence type="ECO:0000256" key="4">
    <source>
        <dbReference type="ARBA" id="ARBA00022722"/>
    </source>
</evidence>
<dbReference type="InterPro" id="IPR024567">
    <property type="entry name" value="RNase_HII/HIII_dom"/>
</dbReference>
<evidence type="ECO:0000256" key="2">
    <source>
        <dbReference type="ARBA" id="ARBA00001946"/>
    </source>
</evidence>
<dbReference type="Proteomes" id="UP000192758">
    <property type="component" value="Unassembled WGS sequence"/>
</dbReference>
<comment type="similarity">
    <text evidence="3">Belongs to the RNase HII family. Eukaryotic subfamily.</text>
</comment>
<dbReference type="Gene3D" id="1.10.10.460">
    <property type="entry name" value="Ribonuclease hii. Domain 2"/>
    <property type="match status" value="1"/>
</dbReference>
<dbReference type="GO" id="GO:0005634">
    <property type="term" value="C:nucleus"/>
    <property type="evidence" value="ECO:0007669"/>
    <property type="project" value="EnsemblFungi"/>
</dbReference>
<evidence type="ECO:0000256" key="9">
    <source>
        <dbReference type="RuleBase" id="RU003515"/>
    </source>
</evidence>
<dbReference type="InterPro" id="IPR036397">
    <property type="entry name" value="RNaseH_sf"/>
</dbReference>
<dbReference type="STRING" id="646526.A0A1W0E6N6"/>
<evidence type="ECO:0000313" key="12">
    <source>
        <dbReference type="Proteomes" id="UP000192758"/>
    </source>
</evidence>
<feature type="binding site" evidence="8">
    <location>
        <position position="29"/>
    </location>
    <ligand>
        <name>a divalent metal cation</name>
        <dbReference type="ChEBI" id="CHEBI:60240"/>
    </ligand>
</feature>
<keyword evidence="6 8" id="KW-0255">Endonuclease</keyword>
<evidence type="ECO:0000256" key="7">
    <source>
        <dbReference type="ARBA" id="ARBA00022801"/>
    </source>
</evidence>
<dbReference type="FunFam" id="1.10.10.460:FF:000001">
    <property type="entry name" value="Ribonuclease"/>
    <property type="match status" value="1"/>
</dbReference>
<dbReference type="GO" id="GO:1990516">
    <property type="term" value="P:ribonucleotide excision repair"/>
    <property type="evidence" value="ECO:0007669"/>
    <property type="project" value="EnsemblFungi"/>
</dbReference>
<comment type="catalytic activity">
    <reaction evidence="1 8 9">
        <text>Endonucleolytic cleavage to 5'-phosphomonoester.</text>
        <dbReference type="EC" id="3.1.26.4"/>
    </reaction>
</comment>
<organism evidence="11 12">
    <name type="scientific">Ecytonucleospora hepatopenaei</name>
    <dbReference type="NCBI Taxonomy" id="646526"/>
    <lineage>
        <taxon>Eukaryota</taxon>
        <taxon>Fungi</taxon>
        <taxon>Fungi incertae sedis</taxon>
        <taxon>Microsporidia</taxon>
        <taxon>Enterocytozoonidae</taxon>
        <taxon>Ecytonucleospora</taxon>
    </lineage>
</organism>
<dbReference type="NCBIfam" id="TIGR00729">
    <property type="entry name" value="ribonuclease HII"/>
    <property type="match status" value="1"/>
</dbReference>
<keyword evidence="4 8" id="KW-0540">Nuclease</keyword>
<proteinExistence type="inferred from homology"/>
<evidence type="ECO:0000256" key="5">
    <source>
        <dbReference type="ARBA" id="ARBA00022723"/>
    </source>
</evidence>
<dbReference type="EC" id="3.1.26.4" evidence="9"/>
<evidence type="ECO:0000256" key="1">
    <source>
        <dbReference type="ARBA" id="ARBA00000077"/>
    </source>
</evidence>
<evidence type="ECO:0000256" key="6">
    <source>
        <dbReference type="ARBA" id="ARBA00022759"/>
    </source>
</evidence>
<evidence type="ECO:0000259" key="10">
    <source>
        <dbReference type="PROSITE" id="PS51975"/>
    </source>
</evidence>
<dbReference type="InterPro" id="IPR023160">
    <property type="entry name" value="RNase_HII_hlx-loop-hlx_cap_dom"/>
</dbReference>
<comment type="caution">
    <text evidence="11">The sequence shown here is derived from an EMBL/GenBank/DDBJ whole genome shotgun (WGS) entry which is preliminary data.</text>
</comment>